<comment type="similarity">
    <text evidence="2">Belongs to the RelE toxin family.</text>
</comment>
<dbReference type="RefSeq" id="WP_012640626.1">
    <property type="nucleotide sequence ID" value="NC_011916.1"/>
</dbReference>
<name>A0A0H3CBC5_CAUVN</name>
<dbReference type="PATRIC" id="fig|565050.3.peg.3007"/>
<organism evidence="3 4">
    <name type="scientific">Caulobacter vibrioides (strain NA1000 / CB15N)</name>
    <name type="common">Caulobacter crescentus</name>
    <dbReference type="NCBI Taxonomy" id="565050"/>
    <lineage>
        <taxon>Bacteria</taxon>
        <taxon>Pseudomonadati</taxon>
        <taxon>Pseudomonadota</taxon>
        <taxon>Alphaproteobacteria</taxon>
        <taxon>Caulobacterales</taxon>
        <taxon>Caulobacteraceae</taxon>
        <taxon>Caulobacter</taxon>
    </lineage>
</organism>
<keyword evidence="4" id="KW-1185">Reference proteome</keyword>
<proteinExistence type="inferred from homology"/>
<evidence type="ECO:0000256" key="2">
    <source>
        <dbReference type="PIRNR" id="PIRNR029218"/>
    </source>
</evidence>
<dbReference type="InterPro" id="IPR035093">
    <property type="entry name" value="RelE/ParE_toxin_dom_sf"/>
</dbReference>
<evidence type="ECO:0000313" key="3">
    <source>
        <dbReference type="EMBL" id="ACL96544.3"/>
    </source>
</evidence>
<sequence>MRFALRRGGGLVWIMSYRLSRKAEQDLIDIYVAGVGLFGVAQAERYQDTLEAAFGAIAAFPHIGRERPELRPPVRVHPCKSHIILYVLDERGALIVRVRHAGEDWVGEAGG</sequence>
<evidence type="ECO:0000256" key="1">
    <source>
        <dbReference type="ARBA" id="ARBA00022649"/>
    </source>
</evidence>
<accession>A0A0H3CBC5</accession>
<gene>
    <name evidence="3" type="primary">parE4</name>
    <name evidence="3" type="ordered locus">CCNA_03079</name>
</gene>
<dbReference type="KEGG" id="ccs:CCNA_03079"/>
<protein>
    <recommendedName>
        <fullName evidence="2">Toxin</fullName>
    </recommendedName>
</protein>
<dbReference type="EMBL" id="CP001340">
    <property type="protein sequence ID" value="ACL96544.3"/>
    <property type="molecule type" value="Genomic_DNA"/>
</dbReference>
<dbReference type="GeneID" id="7333533"/>
<reference evidence="3 4" key="1">
    <citation type="journal article" date="2010" name="J. Bacteriol.">
        <title>The genetic basis of laboratory adaptation in Caulobacter crescentus.</title>
        <authorList>
            <person name="Marks M.E."/>
            <person name="Castro-Rojas C.M."/>
            <person name="Teiling C."/>
            <person name="Du L."/>
            <person name="Kapatral V."/>
            <person name="Walunas T.L."/>
            <person name="Crosson S."/>
        </authorList>
    </citation>
    <scope>NUCLEOTIDE SEQUENCE [LARGE SCALE GENOMIC DNA]</scope>
    <source>
        <strain evidence="4">NA1000 / CB15N</strain>
    </source>
</reference>
<dbReference type="RefSeq" id="YP_002518452.3">
    <property type="nucleotide sequence ID" value="NC_011916.1"/>
</dbReference>
<keyword evidence="1" id="KW-1277">Toxin-antitoxin system</keyword>
<dbReference type="PIRSF" id="PIRSF029218">
    <property type="entry name" value="ParE"/>
    <property type="match status" value="1"/>
</dbReference>
<dbReference type="Pfam" id="PF05016">
    <property type="entry name" value="ParE_toxin"/>
    <property type="match status" value="1"/>
</dbReference>
<dbReference type="HOGENOM" id="CLU_147162_3_1_5"/>
<evidence type="ECO:0000313" key="4">
    <source>
        <dbReference type="Proteomes" id="UP000001364"/>
    </source>
</evidence>
<dbReference type="Gene3D" id="3.30.2310.20">
    <property type="entry name" value="RelE-like"/>
    <property type="match status" value="1"/>
</dbReference>
<dbReference type="InterPro" id="IPR028344">
    <property type="entry name" value="ParE1/4"/>
</dbReference>
<dbReference type="AlphaFoldDB" id="A0A0H3CBC5"/>
<dbReference type="Proteomes" id="UP000001364">
    <property type="component" value="Chromosome"/>
</dbReference>
<dbReference type="InterPro" id="IPR007712">
    <property type="entry name" value="RelE/ParE_toxin"/>
</dbReference>
<dbReference type="OrthoDB" id="7173315at2"/>